<feature type="region of interest" description="Disordered" evidence="1">
    <location>
        <begin position="1"/>
        <end position="26"/>
    </location>
</feature>
<comment type="caution">
    <text evidence="3">The sequence shown here is derived from an EMBL/GenBank/DDBJ whole genome shotgun (WGS) entry which is preliminary data.</text>
</comment>
<reference evidence="3 4" key="1">
    <citation type="submission" date="2024-04" db="EMBL/GenBank/DDBJ databases">
        <title>Tritrichomonas musculus Genome.</title>
        <authorList>
            <person name="Alves-Ferreira E."/>
            <person name="Grigg M."/>
            <person name="Lorenzi H."/>
            <person name="Galac M."/>
        </authorList>
    </citation>
    <scope>NUCLEOTIDE SEQUENCE [LARGE SCALE GENOMIC DNA]</scope>
    <source>
        <strain evidence="3 4">EAF2021</strain>
    </source>
</reference>
<feature type="transmembrane region" description="Helical" evidence="2">
    <location>
        <begin position="43"/>
        <end position="64"/>
    </location>
</feature>
<evidence type="ECO:0000313" key="3">
    <source>
        <dbReference type="EMBL" id="KAK8900610.1"/>
    </source>
</evidence>
<evidence type="ECO:0000256" key="1">
    <source>
        <dbReference type="SAM" id="MobiDB-lite"/>
    </source>
</evidence>
<gene>
    <name evidence="3" type="ORF">M9Y10_002939</name>
</gene>
<sequence>MSQSSSSRHSISPPHSSSYYSRSPSPSRATLQKQVESILANDFYYKIAFVIFIVLTCITLSFSFPEDDPKTLKFSFLNEHQNSMQIVTQILFVISLIYVIAAYIIRRKSN</sequence>
<keyword evidence="4" id="KW-1185">Reference proteome</keyword>
<keyword evidence="2" id="KW-0472">Membrane</keyword>
<dbReference type="EMBL" id="JAPFFF010000001">
    <property type="protein sequence ID" value="KAK8900610.1"/>
    <property type="molecule type" value="Genomic_DNA"/>
</dbReference>
<name>A0ABR2LB72_9EUKA</name>
<protein>
    <submittedName>
        <fullName evidence="3">Uncharacterized protein</fullName>
    </submittedName>
</protein>
<keyword evidence="2" id="KW-0812">Transmembrane</keyword>
<accession>A0ABR2LB72</accession>
<proteinExistence type="predicted"/>
<evidence type="ECO:0000256" key="2">
    <source>
        <dbReference type="SAM" id="Phobius"/>
    </source>
</evidence>
<dbReference type="Proteomes" id="UP001470230">
    <property type="component" value="Unassembled WGS sequence"/>
</dbReference>
<keyword evidence="2" id="KW-1133">Transmembrane helix</keyword>
<evidence type="ECO:0000313" key="4">
    <source>
        <dbReference type="Proteomes" id="UP001470230"/>
    </source>
</evidence>
<feature type="transmembrane region" description="Helical" evidence="2">
    <location>
        <begin position="84"/>
        <end position="105"/>
    </location>
</feature>
<organism evidence="3 4">
    <name type="scientific">Tritrichomonas musculus</name>
    <dbReference type="NCBI Taxonomy" id="1915356"/>
    <lineage>
        <taxon>Eukaryota</taxon>
        <taxon>Metamonada</taxon>
        <taxon>Parabasalia</taxon>
        <taxon>Tritrichomonadida</taxon>
        <taxon>Tritrichomonadidae</taxon>
        <taxon>Tritrichomonas</taxon>
    </lineage>
</organism>